<evidence type="ECO:0000256" key="8">
    <source>
        <dbReference type="ARBA" id="ARBA00038408"/>
    </source>
</evidence>
<dbReference type="SUPFAM" id="SSF109998">
    <property type="entry name" value="Triger factor/SurA peptide-binding domain-like"/>
    <property type="match status" value="1"/>
</dbReference>
<name>A0A937VWS6_UNCTE</name>
<evidence type="ECO:0000256" key="12">
    <source>
        <dbReference type="SAM" id="Phobius"/>
    </source>
</evidence>
<dbReference type="InterPro" id="IPR046357">
    <property type="entry name" value="PPIase_dom_sf"/>
</dbReference>
<dbReference type="AlphaFoldDB" id="A0A937VWS6"/>
<feature type="transmembrane region" description="Helical" evidence="12">
    <location>
        <begin position="12"/>
        <end position="33"/>
    </location>
</feature>
<keyword evidence="3" id="KW-0997">Cell inner membrane</keyword>
<reference evidence="14" key="1">
    <citation type="submission" date="2019-03" db="EMBL/GenBank/DDBJ databases">
        <title>Lake Tanganyika Metagenome-Assembled Genomes (MAGs).</title>
        <authorList>
            <person name="Tran P."/>
        </authorList>
    </citation>
    <scope>NUCLEOTIDE SEQUENCE</scope>
    <source>
        <strain evidence="14">K_DeepCast_65m_m2_066</strain>
    </source>
</reference>
<keyword evidence="11" id="KW-0697">Rotamase</keyword>
<dbReference type="PANTHER" id="PTHR47529">
    <property type="entry name" value="PEPTIDYL-PROLYL CIS-TRANS ISOMERASE D"/>
    <property type="match status" value="1"/>
</dbReference>
<organism evidence="14 15">
    <name type="scientific">Tectimicrobiota bacterium</name>
    <dbReference type="NCBI Taxonomy" id="2528274"/>
    <lineage>
        <taxon>Bacteria</taxon>
        <taxon>Pseudomonadati</taxon>
        <taxon>Nitrospinota/Tectimicrobiota group</taxon>
        <taxon>Candidatus Tectimicrobiota</taxon>
    </lineage>
</organism>
<keyword evidence="11" id="KW-0413">Isomerase</keyword>
<dbReference type="InterPro" id="IPR027304">
    <property type="entry name" value="Trigger_fact/SurA_dom_sf"/>
</dbReference>
<dbReference type="EMBL" id="VGLS01000025">
    <property type="protein sequence ID" value="MBM3222499.1"/>
    <property type="molecule type" value="Genomic_DNA"/>
</dbReference>
<dbReference type="GO" id="GO:0003755">
    <property type="term" value="F:peptidyl-prolyl cis-trans isomerase activity"/>
    <property type="evidence" value="ECO:0007669"/>
    <property type="project" value="UniProtKB-KW"/>
</dbReference>
<dbReference type="Pfam" id="PF13624">
    <property type="entry name" value="SurA_N_3"/>
    <property type="match status" value="1"/>
</dbReference>
<gene>
    <name evidence="14" type="ORF">FJZ47_01660</name>
</gene>
<dbReference type="InterPro" id="IPR023058">
    <property type="entry name" value="PPIase_PpiC_CS"/>
</dbReference>
<evidence type="ECO:0000256" key="5">
    <source>
        <dbReference type="ARBA" id="ARBA00022989"/>
    </source>
</evidence>
<feature type="domain" description="PpiC" evidence="13">
    <location>
        <begin position="271"/>
        <end position="373"/>
    </location>
</feature>
<comment type="subcellular location">
    <subcellularLocation>
        <location evidence="1">Cell inner membrane</location>
        <topology evidence="1">Single-pass type II membrane protein</topology>
        <orientation evidence="1">Periplasmic side</orientation>
    </subcellularLocation>
</comment>
<protein>
    <recommendedName>
        <fullName evidence="9">Periplasmic chaperone PpiD</fullName>
    </recommendedName>
    <alternativeName>
        <fullName evidence="10">Periplasmic folding chaperone</fullName>
    </alternativeName>
</protein>
<evidence type="ECO:0000256" key="11">
    <source>
        <dbReference type="PROSITE-ProRule" id="PRU00278"/>
    </source>
</evidence>
<dbReference type="PROSITE" id="PS50198">
    <property type="entry name" value="PPIC_PPIASE_2"/>
    <property type="match status" value="1"/>
</dbReference>
<evidence type="ECO:0000256" key="1">
    <source>
        <dbReference type="ARBA" id="ARBA00004382"/>
    </source>
</evidence>
<evidence type="ECO:0000256" key="10">
    <source>
        <dbReference type="ARBA" id="ARBA00042775"/>
    </source>
</evidence>
<comment type="caution">
    <text evidence="14">The sequence shown here is derived from an EMBL/GenBank/DDBJ whole genome shotgun (WGS) entry which is preliminary data.</text>
</comment>
<evidence type="ECO:0000313" key="15">
    <source>
        <dbReference type="Proteomes" id="UP000712673"/>
    </source>
</evidence>
<dbReference type="GO" id="GO:0005886">
    <property type="term" value="C:plasma membrane"/>
    <property type="evidence" value="ECO:0007669"/>
    <property type="project" value="UniProtKB-SubCell"/>
</dbReference>
<evidence type="ECO:0000256" key="4">
    <source>
        <dbReference type="ARBA" id="ARBA00022692"/>
    </source>
</evidence>
<dbReference type="SUPFAM" id="SSF54534">
    <property type="entry name" value="FKBP-like"/>
    <property type="match status" value="1"/>
</dbReference>
<dbReference type="Gene3D" id="1.10.4030.10">
    <property type="entry name" value="Porin chaperone SurA, peptide-binding domain"/>
    <property type="match status" value="1"/>
</dbReference>
<accession>A0A937VWS6</accession>
<evidence type="ECO:0000256" key="3">
    <source>
        <dbReference type="ARBA" id="ARBA00022519"/>
    </source>
</evidence>
<dbReference type="PANTHER" id="PTHR47529:SF1">
    <property type="entry name" value="PERIPLASMIC CHAPERONE PPID"/>
    <property type="match status" value="1"/>
</dbReference>
<evidence type="ECO:0000256" key="7">
    <source>
        <dbReference type="ARBA" id="ARBA00023186"/>
    </source>
</evidence>
<evidence type="ECO:0000259" key="13">
    <source>
        <dbReference type="PROSITE" id="PS50198"/>
    </source>
</evidence>
<keyword evidence="2" id="KW-1003">Cell membrane</keyword>
<dbReference type="InterPro" id="IPR000297">
    <property type="entry name" value="PPIase_PpiC"/>
</dbReference>
<evidence type="ECO:0000256" key="9">
    <source>
        <dbReference type="ARBA" id="ARBA00040743"/>
    </source>
</evidence>
<keyword evidence="7" id="KW-0143">Chaperone</keyword>
<dbReference type="Pfam" id="PF13616">
    <property type="entry name" value="Rotamase_3"/>
    <property type="match status" value="1"/>
</dbReference>
<dbReference type="InterPro" id="IPR052029">
    <property type="entry name" value="PpiD_chaperone"/>
</dbReference>
<dbReference type="Proteomes" id="UP000712673">
    <property type="component" value="Unassembled WGS sequence"/>
</dbReference>
<keyword evidence="5 12" id="KW-1133">Transmembrane helix</keyword>
<proteinExistence type="inferred from homology"/>
<sequence>MLLQWMRDAQTWIIKGVLWAVVFAFVVTIFYQWGVQSSSGPSRSEVATIFGQPVHIREFQRVYNGLQQRYRAIFRTMSDNELNERFNFREMALEQLATRAILLRLAQQYGVTVTDQEVYDTITGITVFQDNGRFSQARYQAVLQSQVPPIPQRQFEAEQYQDLLLQKVSAMLTDGMHVTDAEVEQTYRREHEKVAVRYATLMPALFEAQVQVTDEDMQNHYEAQKDRYRVPEQRQIHYVAVPLQRFTSQYEPTAAEVSDYYAQHQETFQRQEQVRARHILIKVAASASAEQDAAARARAEAALTAVRNGEDFATVAQQSSEDTATASAGGDLGYFPRGQMVKPFEEAAFALPVGQLSDLVRSEFGWHILRVEDKREAELSPLSAVEAEIKDKLRDGKKREAALVFTDDLHAALEANPRQFSELARQHDLALVTTPFFPATGRVEGLEGVPDLVKRAYALPELGSDTLQGPDDIHYVFQTAAIQSSQVQPFAEARERVAQDLRSQKSLDLAKQQAQDWVIKLREGAVFDELASTLAVPLAETGPFKQRDPIPQLGRLTDFSRVLAGLKTGEVGAAQDGVRQFVLQVTERQPADMQAYTADKADYRQKLLDQKRQQANAGFQQFLRTQYQTMRQQGEIVVNPQYVF</sequence>
<dbReference type="Gene3D" id="3.10.50.40">
    <property type="match status" value="1"/>
</dbReference>
<comment type="similarity">
    <text evidence="8">Belongs to the PpiD chaperone family.</text>
</comment>
<evidence type="ECO:0000313" key="14">
    <source>
        <dbReference type="EMBL" id="MBM3222499.1"/>
    </source>
</evidence>
<evidence type="ECO:0000256" key="2">
    <source>
        <dbReference type="ARBA" id="ARBA00022475"/>
    </source>
</evidence>
<dbReference type="PROSITE" id="PS01096">
    <property type="entry name" value="PPIC_PPIASE_1"/>
    <property type="match status" value="1"/>
</dbReference>
<keyword evidence="4 12" id="KW-0812">Transmembrane</keyword>
<evidence type="ECO:0000256" key="6">
    <source>
        <dbReference type="ARBA" id="ARBA00023136"/>
    </source>
</evidence>
<keyword evidence="6 12" id="KW-0472">Membrane</keyword>